<dbReference type="PROSITE" id="PS00518">
    <property type="entry name" value="ZF_RING_1"/>
    <property type="match status" value="1"/>
</dbReference>
<dbReference type="InterPro" id="IPR017907">
    <property type="entry name" value="Znf_RING_CS"/>
</dbReference>
<dbReference type="Gene3D" id="3.30.40.10">
    <property type="entry name" value="Zinc/RING finger domain, C3HC4 (zinc finger)"/>
    <property type="match status" value="1"/>
</dbReference>
<dbReference type="GO" id="GO:0008270">
    <property type="term" value="F:zinc ion binding"/>
    <property type="evidence" value="ECO:0007669"/>
    <property type="project" value="UniProtKB-KW"/>
</dbReference>
<dbReference type="EMBL" id="CYGV01001512">
    <property type="protein sequence ID" value="CUA75203.1"/>
    <property type="molecule type" value="Genomic_DNA"/>
</dbReference>
<dbReference type="InterPro" id="IPR001841">
    <property type="entry name" value="Znf_RING"/>
</dbReference>
<dbReference type="Proteomes" id="UP000044841">
    <property type="component" value="Unassembled WGS sequence"/>
</dbReference>
<sequence>MPSSPHLICSICETNVDTGDEDDKNNEESATWLIFCSHVVCNSCYTSIVHASKSYYLCKHCGRKYVPERLNPQRIRIVGTIPPIQGESRGLQEVAERLLKERNKILSEGSKLLERFKTLQDEVEKEDSNLESLLDETGADFGGSSDALGESGGASALMEGVVRNDDEWTY</sequence>
<accession>A0A0K6G9A3</accession>
<reference evidence="6" key="2">
    <citation type="submission" date="2021-01" db="EMBL/GenBank/DDBJ databases">
        <authorList>
            <person name="Kaushik A."/>
        </authorList>
    </citation>
    <scope>NUCLEOTIDE SEQUENCE</scope>
    <source>
        <strain evidence="6">AG2-2IIIB</strain>
    </source>
</reference>
<evidence type="ECO:0000256" key="2">
    <source>
        <dbReference type="ARBA" id="ARBA00022771"/>
    </source>
</evidence>
<evidence type="ECO:0000313" key="7">
    <source>
        <dbReference type="EMBL" id="CUA75203.1"/>
    </source>
</evidence>
<dbReference type="Proteomes" id="UP000663843">
    <property type="component" value="Unassembled WGS sequence"/>
</dbReference>
<evidence type="ECO:0000259" key="5">
    <source>
        <dbReference type="PROSITE" id="PS50089"/>
    </source>
</evidence>
<evidence type="ECO:0000256" key="1">
    <source>
        <dbReference type="ARBA" id="ARBA00022723"/>
    </source>
</evidence>
<gene>
    <name evidence="6" type="ORF">RDB_LOCUS135233</name>
    <name evidence="7" type="ORF">RSOLAG22IIIB_05769</name>
</gene>
<dbReference type="InterPro" id="IPR013083">
    <property type="entry name" value="Znf_RING/FYVE/PHD"/>
</dbReference>
<feature type="domain" description="RING-type" evidence="5">
    <location>
        <begin position="9"/>
        <end position="61"/>
    </location>
</feature>
<dbReference type="PROSITE" id="PS50089">
    <property type="entry name" value="ZF_RING_2"/>
    <property type="match status" value="1"/>
</dbReference>
<evidence type="ECO:0000256" key="4">
    <source>
        <dbReference type="PROSITE-ProRule" id="PRU00175"/>
    </source>
</evidence>
<proteinExistence type="predicted"/>
<dbReference type="EMBL" id="CAJMWT010004825">
    <property type="protein sequence ID" value="CAE6496715.1"/>
    <property type="molecule type" value="Genomic_DNA"/>
</dbReference>
<protein>
    <recommendedName>
        <fullName evidence="5">RING-type domain-containing protein</fullName>
    </recommendedName>
</protein>
<keyword evidence="2 4" id="KW-0863">Zinc-finger</keyword>
<evidence type="ECO:0000313" key="6">
    <source>
        <dbReference type="EMBL" id="CAE6496715.1"/>
    </source>
</evidence>
<evidence type="ECO:0000313" key="8">
    <source>
        <dbReference type="Proteomes" id="UP000044841"/>
    </source>
</evidence>
<dbReference type="SUPFAM" id="SSF57850">
    <property type="entry name" value="RING/U-box"/>
    <property type="match status" value="1"/>
</dbReference>
<dbReference type="AlphaFoldDB" id="A0A0K6G9A3"/>
<organism evidence="7 8">
    <name type="scientific">Rhizoctonia solani</name>
    <dbReference type="NCBI Taxonomy" id="456999"/>
    <lineage>
        <taxon>Eukaryota</taxon>
        <taxon>Fungi</taxon>
        <taxon>Dikarya</taxon>
        <taxon>Basidiomycota</taxon>
        <taxon>Agaricomycotina</taxon>
        <taxon>Agaricomycetes</taxon>
        <taxon>Cantharellales</taxon>
        <taxon>Ceratobasidiaceae</taxon>
        <taxon>Rhizoctonia</taxon>
    </lineage>
</organism>
<keyword evidence="8" id="KW-1185">Reference proteome</keyword>
<evidence type="ECO:0000256" key="3">
    <source>
        <dbReference type="ARBA" id="ARBA00022833"/>
    </source>
</evidence>
<keyword evidence="3" id="KW-0862">Zinc</keyword>
<keyword evidence="1" id="KW-0479">Metal-binding</keyword>
<reference evidence="7 8" key="1">
    <citation type="submission" date="2015-07" db="EMBL/GenBank/DDBJ databases">
        <authorList>
            <person name="Noorani M."/>
        </authorList>
    </citation>
    <scope>NUCLEOTIDE SEQUENCE [LARGE SCALE GENOMIC DNA]</scope>
    <source>
        <strain evidence="7">BBA 69670</strain>
    </source>
</reference>
<name>A0A0K6G9A3_9AGAM</name>